<protein>
    <recommendedName>
        <fullName evidence="4">Zinc metalloprotease Rip1</fullName>
    </recommendedName>
    <alternativeName>
        <fullName evidence="12">S2P endopeptidase</fullName>
    </alternativeName>
    <alternativeName>
        <fullName evidence="13">Site-2-type intramembrane protease</fullName>
    </alternativeName>
</protein>
<comment type="cofactor">
    <cofactor evidence="1">
        <name>Zn(2+)</name>
        <dbReference type="ChEBI" id="CHEBI:29105"/>
    </cofactor>
</comment>
<reference evidence="14" key="1">
    <citation type="journal article" date="2021" name="Nat. Microbiol.">
        <title>Cocultivation of an ultrasmall environmental parasitic bacterium with lytic ability against bacteria associated with wastewater foams.</title>
        <authorList>
            <person name="Batinovic S."/>
            <person name="Rose J.J.A."/>
            <person name="Ratcliffe J."/>
            <person name="Seviour R.J."/>
            <person name="Petrovski S."/>
        </authorList>
    </citation>
    <scope>NUCLEOTIDE SEQUENCE</scope>
    <source>
        <strain evidence="14">CON44</strain>
    </source>
</reference>
<evidence type="ECO:0000256" key="12">
    <source>
        <dbReference type="ARBA" id="ARBA00032214"/>
    </source>
</evidence>
<dbReference type="InterPro" id="IPR008915">
    <property type="entry name" value="Peptidase_M50"/>
</dbReference>
<dbReference type="InterPro" id="IPR036034">
    <property type="entry name" value="PDZ_sf"/>
</dbReference>
<dbReference type="EMBL" id="CP045810">
    <property type="protein sequence ID" value="QHN39403.1"/>
    <property type="molecule type" value="Genomic_DNA"/>
</dbReference>
<keyword evidence="9" id="KW-1133">Transmembrane helix</keyword>
<keyword evidence="6" id="KW-0812">Transmembrane</keyword>
<comment type="similarity">
    <text evidence="3">Belongs to the peptidase M50B family.</text>
</comment>
<keyword evidence="5" id="KW-0645">Protease</keyword>
<dbReference type="InterPro" id="IPR004387">
    <property type="entry name" value="Pept_M50_Zn"/>
</dbReference>
<keyword evidence="7" id="KW-0378">Hydrolase</keyword>
<dbReference type="Pfam" id="PF02163">
    <property type="entry name" value="Peptidase_M50"/>
    <property type="match status" value="1"/>
</dbReference>
<evidence type="ECO:0000256" key="3">
    <source>
        <dbReference type="ARBA" id="ARBA00007931"/>
    </source>
</evidence>
<evidence type="ECO:0000256" key="2">
    <source>
        <dbReference type="ARBA" id="ARBA00004141"/>
    </source>
</evidence>
<evidence type="ECO:0000256" key="6">
    <source>
        <dbReference type="ARBA" id="ARBA00022692"/>
    </source>
</evidence>
<dbReference type="PANTHER" id="PTHR42837">
    <property type="entry name" value="REGULATOR OF SIGMA-E PROTEASE RSEP"/>
    <property type="match status" value="1"/>
</dbReference>
<evidence type="ECO:0000256" key="10">
    <source>
        <dbReference type="ARBA" id="ARBA00023049"/>
    </source>
</evidence>
<evidence type="ECO:0000256" key="5">
    <source>
        <dbReference type="ARBA" id="ARBA00022670"/>
    </source>
</evidence>
<evidence type="ECO:0000256" key="11">
    <source>
        <dbReference type="ARBA" id="ARBA00023136"/>
    </source>
</evidence>
<dbReference type="Gene3D" id="2.30.42.10">
    <property type="match status" value="1"/>
</dbReference>
<dbReference type="CDD" id="cd06163">
    <property type="entry name" value="S2P-M50_PDZ_RseP-like"/>
    <property type="match status" value="1"/>
</dbReference>
<sequence>MMFALGVVLFALALVLSVAWHECGHMWAAQATGMKVRRYFVGFGPTLWSVRRGETEYGVKALPFGGFCDIAGMTPYDELAEDERDRAMFRQKPWKRLVVLLAGPAQNFVLGFVLIYFVAIFAGLPNLRDDADHAPVHVEKVSCVASATDASGELLPCSGVAPAEAAGLRPGDRIVAINGKTVDNNSDLISTTQRTTGSASVQVLRGEQTLTLQIPVTQVERKMRTSDGTLKSVTVGAIGVTLTRPDPIAPLKYNVLSAVPGTFEFTGHLASATWDAMLSLPSKIDDLWTAVTGGPRGEDTPVSVYGASAMGGEAAEHGAWSVFFMLLITINFFLGAFNLVPLLPLDGGHMAVVGYEKCRDTVRRWMGRAGGGPVDYMKLMPLTYAVVIVMGAFMVLTVTADIINPIRLW</sequence>
<dbReference type="RefSeq" id="WP_005191479.1">
    <property type="nucleotide sequence ID" value="NZ_CP045804.1"/>
</dbReference>
<organism evidence="14">
    <name type="scientific">Gordonia amarae</name>
    <dbReference type="NCBI Taxonomy" id="36821"/>
    <lineage>
        <taxon>Bacteria</taxon>
        <taxon>Bacillati</taxon>
        <taxon>Actinomycetota</taxon>
        <taxon>Actinomycetes</taxon>
        <taxon>Mycobacteriales</taxon>
        <taxon>Gordoniaceae</taxon>
        <taxon>Gordonia</taxon>
    </lineage>
</organism>
<evidence type="ECO:0000256" key="8">
    <source>
        <dbReference type="ARBA" id="ARBA00022833"/>
    </source>
</evidence>
<dbReference type="GO" id="GO:0016020">
    <property type="term" value="C:membrane"/>
    <property type="evidence" value="ECO:0007669"/>
    <property type="project" value="UniProtKB-SubCell"/>
</dbReference>
<evidence type="ECO:0000256" key="7">
    <source>
        <dbReference type="ARBA" id="ARBA00022801"/>
    </source>
</evidence>
<dbReference type="PROSITE" id="PS50106">
    <property type="entry name" value="PDZ"/>
    <property type="match status" value="1"/>
</dbReference>
<gene>
    <name evidence="14" type="ORF">GII30_09710</name>
</gene>
<dbReference type="GO" id="GO:0004222">
    <property type="term" value="F:metalloendopeptidase activity"/>
    <property type="evidence" value="ECO:0007669"/>
    <property type="project" value="InterPro"/>
</dbReference>
<keyword evidence="8" id="KW-0862">Zinc</keyword>
<dbReference type="Pfam" id="PF17820">
    <property type="entry name" value="PDZ_6"/>
    <property type="match status" value="1"/>
</dbReference>
<dbReference type="InterPro" id="IPR041489">
    <property type="entry name" value="PDZ_6"/>
</dbReference>
<evidence type="ECO:0000256" key="13">
    <source>
        <dbReference type="ARBA" id="ARBA00033476"/>
    </source>
</evidence>
<evidence type="ECO:0000256" key="9">
    <source>
        <dbReference type="ARBA" id="ARBA00022989"/>
    </source>
</evidence>
<name>A0A857KIC3_9ACTN</name>
<comment type="subcellular location">
    <subcellularLocation>
        <location evidence="2">Membrane</location>
        <topology evidence="2">Multi-pass membrane protein</topology>
    </subcellularLocation>
</comment>
<accession>A0A857KIC3</accession>
<dbReference type="AlphaFoldDB" id="A0A857KIC3"/>
<dbReference type="PANTHER" id="PTHR42837:SF2">
    <property type="entry name" value="MEMBRANE METALLOPROTEASE ARASP2, CHLOROPLASTIC-RELATED"/>
    <property type="match status" value="1"/>
</dbReference>
<evidence type="ECO:0000256" key="4">
    <source>
        <dbReference type="ARBA" id="ARBA00019897"/>
    </source>
</evidence>
<dbReference type="SUPFAM" id="SSF50156">
    <property type="entry name" value="PDZ domain-like"/>
    <property type="match status" value="1"/>
</dbReference>
<evidence type="ECO:0000313" key="14">
    <source>
        <dbReference type="EMBL" id="QHN39403.1"/>
    </source>
</evidence>
<keyword evidence="10" id="KW-0482">Metalloprotease</keyword>
<dbReference type="InterPro" id="IPR001478">
    <property type="entry name" value="PDZ"/>
</dbReference>
<keyword evidence="11" id="KW-0472">Membrane</keyword>
<dbReference type="GO" id="GO:0006508">
    <property type="term" value="P:proteolysis"/>
    <property type="evidence" value="ECO:0007669"/>
    <property type="project" value="UniProtKB-KW"/>
</dbReference>
<evidence type="ECO:0000256" key="1">
    <source>
        <dbReference type="ARBA" id="ARBA00001947"/>
    </source>
</evidence>
<proteinExistence type="inferred from homology"/>